<dbReference type="SUPFAM" id="SSF52540">
    <property type="entry name" value="P-loop containing nucleoside triphosphate hydrolases"/>
    <property type="match status" value="1"/>
</dbReference>
<dbReference type="PANTHER" id="PTHR43394:SF1">
    <property type="entry name" value="ATP-BINDING CASSETTE SUB-FAMILY B MEMBER 10, MITOCHONDRIAL"/>
    <property type="match status" value="1"/>
</dbReference>
<keyword evidence="5" id="KW-0547">Nucleotide-binding</keyword>
<keyword evidence="2" id="KW-0813">Transport</keyword>
<reference evidence="10" key="1">
    <citation type="submission" date="2021-01" db="EMBL/GenBank/DDBJ databases">
        <authorList>
            <person name="Corre E."/>
            <person name="Pelletier E."/>
            <person name="Niang G."/>
            <person name="Scheremetjew M."/>
            <person name="Finn R."/>
            <person name="Kale V."/>
            <person name="Holt S."/>
            <person name="Cochrane G."/>
            <person name="Meng A."/>
            <person name="Brown T."/>
            <person name="Cohen L."/>
        </authorList>
    </citation>
    <scope>NUCLEOTIDE SEQUENCE</scope>
    <source>
        <strain evidence="10">308</strain>
    </source>
</reference>
<evidence type="ECO:0000256" key="6">
    <source>
        <dbReference type="ARBA" id="ARBA00022840"/>
    </source>
</evidence>
<dbReference type="EMBL" id="HBFR01037043">
    <property type="protein sequence ID" value="CAD8899763.1"/>
    <property type="molecule type" value="Transcribed_RNA"/>
</dbReference>
<dbReference type="InterPro" id="IPR003439">
    <property type="entry name" value="ABC_transporter-like_ATP-bd"/>
</dbReference>
<dbReference type="FunFam" id="3.40.50.300:FF:000854">
    <property type="entry name" value="Multidrug ABC transporter ATP-binding protein"/>
    <property type="match status" value="1"/>
</dbReference>
<dbReference type="InterPro" id="IPR036640">
    <property type="entry name" value="ABC1_TM_sf"/>
</dbReference>
<gene>
    <name evidence="10" type="ORF">CHYS00102_LOCUS26979</name>
</gene>
<accession>A0A7S1BW43</accession>
<dbReference type="PANTHER" id="PTHR43394">
    <property type="entry name" value="ATP-DEPENDENT PERMEASE MDL1, MITOCHONDRIAL"/>
    <property type="match status" value="1"/>
</dbReference>
<dbReference type="SMART" id="SM00382">
    <property type="entry name" value="AAA"/>
    <property type="match status" value="1"/>
</dbReference>
<dbReference type="InterPro" id="IPR027417">
    <property type="entry name" value="P-loop_NTPase"/>
</dbReference>
<dbReference type="InterPro" id="IPR017871">
    <property type="entry name" value="ABC_transporter-like_CS"/>
</dbReference>
<dbReference type="GO" id="GO:0005886">
    <property type="term" value="C:plasma membrane"/>
    <property type="evidence" value="ECO:0007669"/>
    <property type="project" value="UniProtKB-SubCell"/>
</dbReference>
<dbReference type="Pfam" id="PF00005">
    <property type="entry name" value="ABC_tran"/>
    <property type="match status" value="1"/>
</dbReference>
<dbReference type="GO" id="GO:0005524">
    <property type="term" value="F:ATP binding"/>
    <property type="evidence" value="ECO:0007669"/>
    <property type="project" value="UniProtKB-KW"/>
</dbReference>
<organism evidence="10">
    <name type="scientific">Corethron hystrix</name>
    <dbReference type="NCBI Taxonomy" id="216773"/>
    <lineage>
        <taxon>Eukaryota</taxon>
        <taxon>Sar</taxon>
        <taxon>Stramenopiles</taxon>
        <taxon>Ochrophyta</taxon>
        <taxon>Bacillariophyta</taxon>
        <taxon>Coscinodiscophyceae</taxon>
        <taxon>Corethrophycidae</taxon>
        <taxon>Corethrales</taxon>
        <taxon>Corethraceae</taxon>
        <taxon>Corethron</taxon>
    </lineage>
</organism>
<comment type="subcellular location">
    <subcellularLocation>
        <location evidence="1">Cell membrane</location>
        <topology evidence="1">Multi-pass membrane protein</topology>
    </subcellularLocation>
</comment>
<dbReference type="Gene3D" id="3.40.50.300">
    <property type="entry name" value="P-loop containing nucleotide triphosphate hydrolases"/>
    <property type="match status" value="1"/>
</dbReference>
<keyword evidence="3" id="KW-1003">Cell membrane</keyword>
<proteinExistence type="predicted"/>
<evidence type="ECO:0000256" key="2">
    <source>
        <dbReference type="ARBA" id="ARBA00022448"/>
    </source>
</evidence>
<keyword evidence="6" id="KW-0067">ATP-binding</keyword>
<feature type="domain" description="ABC transporter" evidence="9">
    <location>
        <begin position="137"/>
        <end position="390"/>
    </location>
</feature>
<evidence type="ECO:0000256" key="4">
    <source>
        <dbReference type="ARBA" id="ARBA00022692"/>
    </source>
</evidence>
<dbReference type="Gene3D" id="1.20.1560.10">
    <property type="entry name" value="ABC transporter type 1, transmembrane domain"/>
    <property type="match status" value="1"/>
</dbReference>
<keyword evidence="7" id="KW-1133">Transmembrane helix</keyword>
<dbReference type="SUPFAM" id="SSF90123">
    <property type="entry name" value="ABC transporter transmembrane region"/>
    <property type="match status" value="1"/>
</dbReference>
<evidence type="ECO:0000256" key="5">
    <source>
        <dbReference type="ARBA" id="ARBA00022741"/>
    </source>
</evidence>
<evidence type="ECO:0000313" key="10">
    <source>
        <dbReference type="EMBL" id="CAD8899763.1"/>
    </source>
</evidence>
<evidence type="ECO:0000256" key="8">
    <source>
        <dbReference type="ARBA" id="ARBA00023136"/>
    </source>
</evidence>
<dbReference type="PROSITE" id="PS50893">
    <property type="entry name" value="ABC_TRANSPORTER_2"/>
    <property type="match status" value="1"/>
</dbReference>
<dbReference type="GO" id="GO:0005743">
    <property type="term" value="C:mitochondrial inner membrane"/>
    <property type="evidence" value="ECO:0007669"/>
    <property type="project" value="TreeGrafter"/>
</dbReference>
<dbReference type="GO" id="GO:0016887">
    <property type="term" value="F:ATP hydrolysis activity"/>
    <property type="evidence" value="ECO:0007669"/>
    <property type="project" value="InterPro"/>
</dbReference>
<dbReference type="GO" id="GO:0015421">
    <property type="term" value="F:ABC-type oligopeptide transporter activity"/>
    <property type="evidence" value="ECO:0007669"/>
    <property type="project" value="TreeGrafter"/>
</dbReference>
<dbReference type="InterPro" id="IPR003593">
    <property type="entry name" value="AAA+_ATPase"/>
</dbReference>
<name>A0A7S1BW43_9STRA</name>
<sequence length="403" mass="43936">MSETVRAFDGVLSESAKYSQAQGNALEYEEFQAWAYGFHKMIVDNISALLKCFVLFTVWKVGKGGMISTEAMTNFLFYVTFTADAATDVGDQWAKIQSAFGASGKVFELLERKPLVMEPYRKEGQASISKDESAPIIKISDMTVSYNALSKPALDHVNLDIYPGDKVSIIGRSGSGKSTVLRTMLRFYDPSTGACSLMGNSLRDLTRSEISKDVTVVEQEPHLFPLTVVDNVLYGIEKDDINKKTGEPTYSQSIRDAAANALDQAGLSTKPGNDLGLSLDTRVGEGGRTLSGGQRSRLAIARALVRNPTVLLLDEPTAALDSKSESKVISALQKATQKTRTMVLVTHRLNVIRSLGVNKIVILSKGKIIEQGDPEVLLRDSNSVYASMAREQNIEALDARVSH</sequence>
<keyword evidence="4" id="KW-0812">Transmembrane</keyword>
<dbReference type="PROSITE" id="PS00211">
    <property type="entry name" value="ABC_TRANSPORTER_1"/>
    <property type="match status" value="1"/>
</dbReference>
<evidence type="ECO:0000256" key="3">
    <source>
        <dbReference type="ARBA" id="ARBA00022475"/>
    </source>
</evidence>
<protein>
    <recommendedName>
        <fullName evidence="9">ABC transporter domain-containing protein</fullName>
    </recommendedName>
</protein>
<keyword evidence="8" id="KW-0472">Membrane</keyword>
<evidence type="ECO:0000256" key="1">
    <source>
        <dbReference type="ARBA" id="ARBA00004651"/>
    </source>
</evidence>
<evidence type="ECO:0000259" key="9">
    <source>
        <dbReference type="PROSITE" id="PS50893"/>
    </source>
</evidence>
<evidence type="ECO:0000256" key="7">
    <source>
        <dbReference type="ARBA" id="ARBA00022989"/>
    </source>
</evidence>
<dbReference type="InterPro" id="IPR039421">
    <property type="entry name" value="Type_1_exporter"/>
</dbReference>
<dbReference type="AlphaFoldDB" id="A0A7S1BW43"/>
<dbReference type="GO" id="GO:0090374">
    <property type="term" value="P:oligopeptide export from mitochondrion"/>
    <property type="evidence" value="ECO:0007669"/>
    <property type="project" value="TreeGrafter"/>
</dbReference>